<evidence type="ECO:0000313" key="3">
    <source>
        <dbReference type="Proteomes" id="UP000821866"/>
    </source>
</evidence>
<dbReference type="PANTHER" id="PTHR48257:SF1">
    <property type="match status" value="1"/>
</dbReference>
<organism evidence="2 3">
    <name type="scientific">Rhipicephalus microplus</name>
    <name type="common">Cattle tick</name>
    <name type="synonym">Boophilus microplus</name>
    <dbReference type="NCBI Taxonomy" id="6941"/>
    <lineage>
        <taxon>Eukaryota</taxon>
        <taxon>Metazoa</taxon>
        <taxon>Ecdysozoa</taxon>
        <taxon>Arthropoda</taxon>
        <taxon>Chelicerata</taxon>
        <taxon>Arachnida</taxon>
        <taxon>Acari</taxon>
        <taxon>Parasitiformes</taxon>
        <taxon>Ixodida</taxon>
        <taxon>Ixodoidea</taxon>
        <taxon>Ixodidae</taxon>
        <taxon>Rhipicephalinae</taxon>
        <taxon>Rhipicephalus</taxon>
        <taxon>Boophilus</taxon>
    </lineage>
</organism>
<dbReference type="VEuPathDB" id="VectorBase:LOC119176982"/>
<reference evidence="2" key="1">
    <citation type="journal article" date="2020" name="Cell">
        <title>Large-Scale Comparative Analyses of Tick Genomes Elucidate Their Genetic Diversity and Vector Capacities.</title>
        <authorList>
            <consortium name="Tick Genome and Microbiome Consortium (TIGMIC)"/>
            <person name="Jia N."/>
            <person name="Wang J."/>
            <person name="Shi W."/>
            <person name="Du L."/>
            <person name="Sun Y."/>
            <person name="Zhan W."/>
            <person name="Jiang J.F."/>
            <person name="Wang Q."/>
            <person name="Zhang B."/>
            <person name="Ji P."/>
            <person name="Bell-Sakyi L."/>
            <person name="Cui X.M."/>
            <person name="Yuan T.T."/>
            <person name="Jiang B.G."/>
            <person name="Yang W.F."/>
            <person name="Lam T.T."/>
            <person name="Chang Q.C."/>
            <person name="Ding S.J."/>
            <person name="Wang X.J."/>
            <person name="Zhu J.G."/>
            <person name="Ruan X.D."/>
            <person name="Zhao L."/>
            <person name="Wei J.T."/>
            <person name="Ye R.Z."/>
            <person name="Que T.C."/>
            <person name="Du C.H."/>
            <person name="Zhou Y.H."/>
            <person name="Cheng J.X."/>
            <person name="Dai P.F."/>
            <person name="Guo W.B."/>
            <person name="Han X.H."/>
            <person name="Huang E.J."/>
            <person name="Li L.F."/>
            <person name="Wei W."/>
            <person name="Gao Y.C."/>
            <person name="Liu J.Z."/>
            <person name="Shao H.Z."/>
            <person name="Wang X."/>
            <person name="Wang C.C."/>
            <person name="Yang T.C."/>
            <person name="Huo Q.B."/>
            <person name="Li W."/>
            <person name="Chen H.Y."/>
            <person name="Chen S.E."/>
            <person name="Zhou L.G."/>
            <person name="Ni X.B."/>
            <person name="Tian J.H."/>
            <person name="Sheng Y."/>
            <person name="Liu T."/>
            <person name="Pan Y.S."/>
            <person name="Xia L.Y."/>
            <person name="Li J."/>
            <person name="Zhao F."/>
            <person name="Cao W.C."/>
        </authorList>
    </citation>
    <scope>NUCLEOTIDE SEQUENCE</scope>
    <source>
        <strain evidence="2">Rmic-2018</strain>
    </source>
</reference>
<evidence type="ECO:0000259" key="1">
    <source>
        <dbReference type="Pfam" id="PF21788"/>
    </source>
</evidence>
<dbReference type="AlphaFoldDB" id="A0A9J6EX60"/>
<dbReference type="Proteomes" id="UP000821866">
    <property type="component" value="Chromosome 1"/>
</dbReference>
<dbReference type="PANTHER" id="PTHR48257">
    <property type="match status" value="1"/>
</dbReference>
<name>A0A9J6EX60_RHIMP</name>
<keyword evidence="3" id="KW-1185">Reference proteome</keyword>
<dbReference type="Pfam" id="PF21788">
    <property type="entry name" value="TNP-like_GBD"/>
    <property type="match status" value="1"/>
</dbReference>
<comment type="caution">
    <text evidence="2">The sequence shown here is derived from an EMBL/GenBank/DDBJ whole genome shotgun (WGS) entry which is preliminary data.</text>
</comment>
<gene>
    <name evidence="2" type="ORF">HPB51_002740</name>
</gene>
<proteinExistence type="predicted"/>
<dbReference type="EMBL" id="JABSTU010000001">
    <property type="protein sequence ID" value="KAH8038616.1"/>
    <property type="molecule type" value="Genomic_DNA"/>
</dbReference>
<reference evidence="2" key="2">
    <citation type="submission" date="2021-09" db="EMBL/GenBank/DDBJ databases">
        <authorList>
            <person name="Jia N."/>
            <person name="Wang J."/>
            <person name="Shi W."/>
            <person name="Du L."/>
            <person name="Sun Y."/>
            <person name="Zhan W."/>
            <person name="Jiang J."/>
            <person name="Wang Q."/>
            <person name="Zhang B."/>
            <person name="Ji P."/>
            <person name="Sakyi L.B."/>
            <person name="Cui X."/>
            <person name="Yuan T."/>
            <person name="Jiang B."/>
            <person name="Yang W."/>
            <person name="Lam T.T.-Y."/>
            <person name="Chang Q."/>
            <person name="Ding S."/>
            <person name="Wang X."/>
            <person name="Zhu J."/>
            <person name="Ruan X."/>
            <person name="Zhao L."/>
            <person name="Wei J."/>
            <person name="Que T."/>
            <person name="Du C."/>
            <person name="Cheng J."/>
            <person name="Dai P."/>
            <person name="Han X."/>
            <person name="Huang E."/>
            <person name="Gao Y."/>
            <person name="Liu J."/>
            <person name="Shao H."/>
            <person name="Ye R."/>
            <person name="Li L."/>
            <person name="Wei W."/>
            <person name="Wang X."/>
            <person name="Wang C."/>
            <person name="Huo Q."/>
            <person name="Li W."/>
            <person name="Guo W."/>
            <person name="Chen H."/>
            <person name="Chen S."/>
            <person name="Zhou L."/>
            <person name="Zhou L."/>
            <person name="Ni X."/>
            <person name="Tian J."/>
            <person name="Zhou Y."/>
            <person name="Sheng Y."/>
            <person name="Liu T."/>
            <person name="Pan Y."/>
            <person name="Xia L."/>
            <person name="Li J."/>
            <person name="Zhao F."/>
            <person name="Cao W."/>
        </authorList>
    </citation>
    <scope>NUCLEOTIDE SEQUENCE</scope>
    <source>
        <strain evidence="2">Rmic-2018</strain>
        <tissue evidence="2">Larvae</tissue>
    </source>
</reference>
<accession>A0A9J6EX60</accession>
<protein>
    <recommendedName>
        <fullName evidence="1">Transposable element P transposase-like GTP-binding insertion domain-containing protein</fullName>
    </recommendedName>
</protein>
<evidence type="ECO:0000313" key="2">
    <source>
        <dbReference type="EMBL" id="KAH8038616.1"/>
    </source>
</evidence>
<dbReference type="InterPro" id="IPR048366">
    <property type="entry name" value="TNP-like_GBD"/>
</dbReference>
<sequence length="248" mass="27780">MEKMNVRRAVQVVSPPVIAALKLLKEQAGHTCDASFAHVSPTIVFMDTMYRWFTLMDVNNSTQHVRQNNPDCKQYESEDDKRLGWLETSFLAYLAEIKRQSPAKNFLTKETYKGLLITTISNVECVRYLFMATRFRFVLTRKMSSNPIEASFGWLRKSAGSNDQTDVRAVLSGIEKALKTGIACMSNSSNVITADSSSCSSSALLHRSPRAAQNDAGALGFFYLLRVRSGCRPVKKTRHLNYSGCQLS</sequence>
<feature type="domain" description="Transposable element P transposase-like GTP-binding insertion" evidence="1">
    <location>
        <begin position="2"/>
        <end position="63"/>
    </location>
</feature>